<comment type="caution">
    <text evidence="2">The sequence shown here is derived from an EMBL/GenBank/DDBJ whole genome shotgun (WGS) entry which is preliminary data.</text>
</comment>
<keyword evidence="3" id="KW-1185">Reference proteome</keyword>
<sequence length="181" mass="20270">MSRDILPLTAPDISALAKTLGRELAVFDGKPGHVQLLNMLARASGYRNFQHFRAASLAEERLAEPTPAPEPIDHALVERVSGHFDADGQLLRWPSRYGHQSLALWVLWSRLEAGAVYSEFDVSLIIRNNHRFGDHALIRRAMIDAGLVMRTPDGREYRRVERKPTGDALALIRRIAGRTTA</sequence>
<evidence type="ECO:0000259" key="1">
    <source>
        <dbReference type="Pfam" id="PF09860"/>
    </source>
</evidence>
<proteinExistence type="predicted"/>
<organism evidence="2 3">
    <name type="scientific">Pleomorphomonas diazotrophica</name>
    <dbReference type="NCBI Taxonomy" id="1166257"/>
    <lineage>
        <taxon>Bacteria</taxon>
        <taxon>Pseudomonadati</taxon>
        <taxon>Pseudomonadota</taxon>
        <taxon>Alphaproteobacteria</taxon>
        <taxon>Hyphomicrobiales</taxon>
        <taxon>Pleomorphomonadaceae</taxon>
        <taxon>Pleomorphomonas</taxon>
    </lineage>
</organism>
<reference evidence="2 3" key="1">
    <citation type="submission" date="2017-12" db="EMBL/GenBank/DDBJ databases">
        <title>Anaerobic carbon monoxide metabolism by Pleomorphomonas carboxyditropha sp. nov., a new mesophilic hydrogenogenic carboxidotroph.</title>
        <authorList>
            <person name="Esquivel-Elizondo S."/>
            <person name="Krajmalnik-Brown R."/>
        </authorList>
    </citation>
    <scope>NUCLEOTIDE SEQUENCE [LARGE SCALE GENOMIC DNA]</scope>
    <source>
        <strain evidence="2 3">R5-392</strain>
    </source>
</reference>
<evidence type="ECO:0000313" key="3">
    <source>
        <dbReference type="Proteomes" id="UP000233491"/>
    </source>
</evidence>
<accession>A0A1I4QRY9</accession>
<evidence type="ECO:0000313" key="2">
    <source>
        <dbReference type="EMBL" id="PKR90483.1"/>
    </source>
</evidence>
<dbReference type="Pfam" id="PF09860">
    <property type="entry name" value="DUF2087"/>
    <property type="match status" value="1"/>
</dbReference>
<dbReference type="AlphaFoldDB" id="A0A1I4QRY9"/>
<gene>
    <name evidence="2" type="ORF">CXZ10_03680</name>
</gene>
<dbReference type="EMBL" id="PJNW01000002">
    <property type="protein sequence ID" value="PKR90483.1"/>
    <property type="molecule type" value="Genomic_DNA"/>
</dbReference>
<dbReference type="OrthoDB" id="6867569at2"/>
<dbReference type="Proteomes" id="UP000233491">
    <property type="component" value="Unassembled WGS sequence"/>
</dbReference>
<feature type="domain" description="DUF2087" evidence="1">
    <location>
        <begin position="90"/>
        <end position="159"/>
    </location>
</feature>
<name>A0A1I4QRY9_9HYPH</name>
<dbReference type="InterPro" id="IPR018656">
    <property type="entry name" value="DUF2087"/>
</dbReference>
<dbReference type="RefSeq" id="WP_101287576.1">
    <property type="nucleotide sequence ID" value="NZ_FOUQ01000001.1"/>
</dbReference>
<protein>
    <recommendedName>
        <fullName evidence="1">DUF2087 domain-containing protein</fullName>
    </recommendedName>
</protein>